<organism evidence="2">
    <name type="scientific">Spongospora subterranea</name>
    <dbReference type="NCBI Taxonomy" id="70186"/>
    <lineage>
        <taxon>Eukaryota</taxon>
        <taxon>Sar</taxon>
        <taxon>Rhizaria</taxon>
        <taxon>Endomyxa</taxon>
        <taxon>Phytomyxea</taxon>
        <taxon>Plasmodiophorida</taxon>
        <taxon>Plasmodiophoridae</taxon>
        <taxon>Spongospora</taxon>
    </lineage>
</organism>
<name>A0A0H5QPZ8_9EUKA</name>
<dbReference type="AlphaFoldDB" id="A0A0H5QPZ8"/>
<feature type="region of interest" description="Disordered" evidence="1">
    <location>
        <begin position="42"/>
        <end position="65"/>
    </location>
</feature>
<dbReference type="EMBL" id="HACM01003250">
    <property type="protein sequence ID" value="CRZ03692.1"/>
    <property type="molecule type" value="Transcribed_RNA"/>
</dbReference>
<sequence>PYHEMKTPSAANWRDQTQSQHAFSRPLREDVMTPMERIKLAMTPSQMTASTRRAHKKRPQQNALAGQHDQMQYYMSQIFSNEGLSESDAKSVSRLLDHESA</sequence>
<accession>A0A0H5QPZ8</accession>
<reference evidence="2" key="1">
    <citation type="submission" date="2015-04" db="EMBL/GenBank/DDBJ databases">
        <title>The genome sequence of the plant pathogenic Rhizarian Plasmodiophora brassicae reveals insights in its biotrophic life cycle and the origin of chitin synthesis.</title>
        <authorList>
            <person name="Schwelm A."/>
            <person name="Fogelqvist J."/>
            <person name="Knaust A."/>
            <person name="Julke S."/>
            <person name="Lilja T."/>
            <person name="Dhandapani V."/>
            <person name="Bonilla-Rosso G."/>
            <person name="Karlsson M."/>
            <person name="Shevchenko A."/>
            <person name="Choi S.R."/>
            <person name="Kim H.G."/>
            <person name="Park J.Y."/>
            <person name="Lim Y.P."/>
            <person name="Ludwig-Muller J."/>
            <person name="Dixelius C."/>
        </authorList>
    </citation>
    <scope>NUCLEOTIDE SEQUENCE</scope>
    <source>
        <tissue evidence="2">Potato root galls</tissue>
    </source>
</reference>
<feature type="non-terminal residue" evidence="2">
    <location>
        <position position="101"/>
    </location>
</feature>
<proteinExistence type="predicted"/>
<protein>
    <submittedName>
        <fullName evidence="2">Uncharacterized protein</fullName>
    </submittedName>
</protein>
<evidence type="ECO:0000313" key="2">
    <source>
        <dbReference type="EMBL" id="CRZ03692.1"/>
    </source>
</evidence>
<feature type="non-terminal residue" evidence="2">
    <location>
        <position position="1"/>
    </location>
</feature>
<feature type="region of interest" description="Disordered" evidence="1">
    <location>
        <begin position="1"/>
        <end position="30"/>
    </location>
</feature>
<evidence type="ECO:0000256" key="1">
    <source>
        <dbReference type="SAM" id="MobiDB-lite"/>
    </source>
</evidence>